<keyword evidence="1" id="KW-0812">Transmembrane</keyword>
<keyword evidence="1" id="KW-0472">Membrane</keyword>
<protein>
    <recommendedName>
        <fullName evidence="4">Phosphatidate phosphatase APP1 catalytic domain-containing protein</fullName>
    </recommendedName>
</protein>
<dbReference type="PANTHER" id="PTHR40861">
    <property type="entry name" value="DUF2183 DOMAIN-CONTAINING PROTEIN"/>
    <property type="match status" value="1"/>
</dbReference>
<feature type="transmembrane region" description="Helical" evidence="1">
    <location>
        <begin position="55"/>
        <end position="75"/>
    </location>
</feature>
<organism evidence="2 3">
    <name type="scientific">Triparma laevis f. inornata</name>
    <dbReference type="NCBI Taxonomy" id="1714386"/>
    <lineage>
        <taxon>Eukaryota</taxon>
        <taxon>Sar</taxon>
        <taxon>Stramenopiles</taxon>
        <taxon>Ochrophyta</taxon>
        <taxon>Bolidophyceae</taxon>
        <taxon>Parmales</taxon>
        <taxon>Triparmaceae</taxon>
        <taxon>Triparma</taxon>
    </lineage>
</organism>
<proteinExistence type="predicted"/>
<keyword evidence="1" id="KW-1133">Transmembrane helix</keyword>
<reference evidence="3" key="1">
    <citation type="journal article" date="2023" name="Commun. Biol.">
        <title>Genome analysis of Parmales, the sister group of diatoms, reveals the evolutionary specialization of diatoms from phago-mixotrophs to photoautotrophs.</title>
        <authorList>
            <person name="Ban H."/>
            <person name="Sato S."/>
            <person name="Yoshikawa S."/>
            <person name="Yamada K."/>
            <person name="Nakamura Y."/>
            <person name="Ichinomiya M."/>
            <person name="Sato N."/>
            <person name="Blanc-Mathieu R."/>
            <person name="Endo H."/>
            <person name="Kuwata A."/>
            <person name="Ogata H."/>
        </authorList>
    </citation>
    <scope>NUCLEOTIDE SEQUENCE [LARGE SCALE GENOMIC DNA]</scope>
</reference>
<comment type="caution">
    <text evidence="2">The sequence shown here is derived from an EMBL/GenBank/DDBJ whole genome shotgun (WGS) entry which is preliminary data.</text>
</comment>
<feature type="transmembrane region" description="Helical" evidence="1">
    <location>
        <begin position="204"/>
        <end position="226"/>
    </location>
</feature>
<feature type="transmembrane region" description="Helical" evidence="1">
    <location>
        <begin position="173"/>
        <end position="192"/>
    </location>
</feature>
<feature type="transmembrane region" description="Helical" evidence="1">
    <location>
        <begin position="106"/>
        <end position="128"/>
    </location>
</feature>
<feature type="transmembrane region" description="Helical" evidence="1">
    <location>
        <begin position="23"/>
        <end position="43"/>
    </location>
</feature>
<evidence type="ECO:0000313" key="2">
    <source>
        <dbReference type="EMBL" id="GMH83232.1"/>
    </source>
</evidence>
<gene>
    <name evidence="2" type="ORF">TL16_g09526</name>
</gene>
<sequence length="765" mass="85932">MLTIPTHRYLVAAAMDDQTWHNIYYGGIALLLFLLSFFFLFENSPMHKTRSRERLYLAFTMLIAYGWILTSTVFFERATTVSDIDGNGNGPRDYDDMVKNHPFIKYLPACLEFTTITLIATFALLNVVPSKIRKFTGSWPLDERHIEASYSMKRKVRELGMLLELTEKHSNFMVFKIPAPLVPVFAIIYFFFKSAAETSVAVAYIAMILLSTFVLSVFFFFVKNVINQACGVQLMRRRAMEVIFREAIESDDRDELNYIIKNIKLPAIFVEAPSSTVRLFSSPAALTAMSTVSKAIVIDALQKRGASGVQTHISEIIFSTKSRKLTKLKNIIDTGSDYHNMLKLVQDVTDYKLREDLLQHIAAQAKVTVGENGGHKVGTKTLCDVDDTLHCSGGRFPVGVDKRLPKKCLYPGVFKFLECIDKVGNLDGAELVTVTLEPVDKTQSGRYSVGNDSPTVGGGRNSEENLAAPLEHIASTMPVLRLRRGLDGQDTVKSKKTFLLSDPSSCNLVFLSARPHLYKELTEQKSYRRFRHFVSTGLLHKMPTLLPGKLLPGTKAFLLSPFMKSKSWRWVGDLKFASFRSYSQIYPEYDYVFIGDNGQGDLYASELMEEYAKESAGECDLRAVYIHQVQEREKELRSKHGRMSLDAPNTLQRSFYTYVGAALNAARADLLNSDDVYNITIAALDDFDDLRALYPSHDFKQMEEQLQMDTGEVNAYLNTTGHSYAQVGVRSIGHLQTMMSNRSGGRSTGSREGNGLEANLLSNVV</sequence>
<dbReference type="Proteomes" id="UP001162640">
    <property type="component" value="Unassembled WGS sequence"/>
</dbReference>
<dbReference type="EMBL" id="BLQM01000325">
    <property type="protein sequence ID" value="GMH83232.1"/>
    <property type="molecule type" value="Genomic_DNA"/>
</dbReference>
<dbReference type="PANTHER" id="PTHR40861:SF1">
    <property type="entry name" value="PHOSPHATIDATE PHOSPHATASE APP1 CATALYTIC DOMAIN-CONTAINING PROTEIN"/>
    <property type="match status" value="1"/>
</dbReference>
<name>A0A9W7B3K0_9STRA</name>
<accession>A0A9W7B3K0</accession>
<evidence type="ECO:0008006" key="4">
    <source>
        <dbReference type="Google" id="ProtNLM"/>
    </source>
</evidence>
<dbReference type="AlphaFoldDB" id="A0A9W7B3K0"/>
<evidence type="ECO:0000256" key="1">
    <source>
        <dbReference type="SAM" id="Phobius"/>
    </source>
</evidence>
<evidence type="ECO:0000313" key="3">
    <source>
        <dbReference type="Proteomes" id="UP001162640"/>
    </source>
</evidence>